<name>A0ABD3PBQ8_9STRA</name>
<keyword evidence="2" id="KW-1185">Reference proteome</keyword>
<reference evidence="1 2" key="1">
    <citation type="submission" date="2024-10" db="EMBL/GenBank/DDBJ databases">
        <title>Updated reference genomes for cyclostephanoid diatoms.</title>
        <authorList>
            <person name="Roberts W.R."/>
            <person name="Alverson A.J."/>
        </authorList>
    </citation>
    <scope>NUCLEOTIDE SEQUENCE [LARGE SCALE GENOMIC DNA]</scope>
    <source>
        <strain evidence="1 2">AJA276-08</strain>
    </source>
</reference>
<dbReference type="Proteomes" id="UP001530315">
    <property type="component" value="Unassembled WGS sequence"/>
</dbReference>
<gene>
    <name evidence="1" type="ORF">ACHAW5_005305</name>
</gene>
<organism evidence="1 2">
    <name type="scientific">Stephanodiscus triporus</name>
    <dbReference type="NCBI Taxonomy" id="2934178"/>
    <lineage>
        <taxon>Eukaryota</taxon>
        <taxon>Sar</taxon>
        <taxon>Stramenopiles</taxon>
        <taxon>Ochrophyta</taxon>
        <taxon>Bacillariophyta</taxon>
        <taxon>Coscinodiscophyceae</taxon>
        <taxon>Thalassiosirophycidae</taxon>
        <taxon>Stephanodiscales</taxon>
        <taxon>Stephanodiscaceae</taxon>
        <taxon>Stephanodiscus</taxon>
    </lineage>
</organism>
<evidence type="ECO:0000313" key="1">
    <source>
        <dbReference type="EMBL" id="KAL3785144.1"/>
    </source>
</evidence>
<sequence>MISTPKSTNYQCVSHKILLGRFSPIDDGTYTPTRFRIRLRFAAFIHDVDHQGVPNTRLRPRERSIELNCTEIHPWPKSIRLIESDFDEFRSIIFESQDDQFQMHRIVTNVYLVQI</sequence>
<evidence type="ECO:0000313" key="2">
    <source>
        <dbReference type="Proteomes" id="UP001530315"/>
    </source>
</evidence>
<dbReference type="AlphaFoldDB" id="A0ABD3PBQ8"/>
<dbReference type="EMBL" id="JALLAZ020000901">
    <property type="protein sequence ID" value="KAL3785144.1"/>
    <property type="molecule type" value="Genomic_DNA"/>
</dbReference>
<accession>A0ABD3PBQ8</accession>
<comment type="caution">
    <text evidence="1">The sequence shown here is derived from an EMBL/GenBank/DDBJ whole genome shotgun (WGS) entry which is preliminary data.</text>
</comment>
<protein>
    <submittedName>
        <fullName evidence="1">Uncharacterized protein</fullName>
    </submittedName>
</protein>
<proteinExistence type="predicted"/>